<dbReference type="Gene3D" id="3.30.230.90">
    <property type="match status" value="1"/>
</dbReference>
<name>I2H202_HENB6</name>
<dbReference type="STRING" id="1071380.I2H202"/>
<reference evidence="1 2" key="1">
    <citation type="journal article" date="2011" name="Proc. Natl. Acad. Sci. U.S.A.">
        <title>Evolutionary erosion of yeast sex chromosomes by mating-type switching accidents.</title>
        <authorList>
            <person name="Gordon J.L."/>
            <person name="Armisen D."/>
            <person name="Proux-Wera E."/>
            <person name="Oheigeartaigh S.S."/>
            <person name="Byrne K.P."/>
            <person name="Wolfe K.H."/>
        </authorList>
    </citation>
    <scope>NUCLEOTIDE SEQUENCE [LARGE SCALE GENOMIC DNA]</scope>
    <source>
        <strain evidence="2">ATCC 34711 / CBS 6284 / DSM 70876 / NBRC 10599 / NRRL Y-10934 / UCD 77-7</strain>
    </source>
</reference>
<dbReference type="GeneID" id="14495384"/>
<dbReference type="GO" id="GO:0070481">
    <property type="term" value="P:nuclear-transcribed mRNA catabolic process, non-stop decay"/>
    <property type="evidence" value="ECO:0007669"/>
    <property type="project" value="EnsemblFungi"/>
</dbReference>
<dbReference type="Proteomes" id="UP000002866">
    <property type="component" value="Chromosome 3"/>
</dbReference>
<dbReference type="KEGG" id="tbl:TBLA_0C06070"/>
<dbReference type="OrthoDB" id="3980246at2759"/>
<dbReference type="GO" id="GO:0005634">
    <property type="term" value="C:nucleus"/>
    <property type="evidence" value="ECO:0007669"/>
    <property type="project" value="EnsemblFungi"/>
</dbReference>
<dbReference type="OMA" id="CTQIAEL"/>
<protein>
    <recommendedName>
        <fullName evidence="3">Proteasome chaperone 3</fullName>
    </recommendedName>
</protein>
<dbReference type="GO" id="GO:0051131">
    <property type="term" value="P:chaperone-mediated protein complex assembly"/>
    <property type="evidence" value="ECO:0007669"/>
    <property type="project" value="EnsemblFungi"/>
</dbReference>
<proteinExistence type="predicted"/>
<dbReference type="HOGENOM" id="CLU_133914_0_0_1"/>
<dbReference type="InParanoid" id="I2H202"/>
<accession>I2H202</accession>
<dbReference type="FunCoup" id="I2H202">
    <property type="interactions" value="34"/>
</dbReference>
<dbReference type="GO" id="GO:0032991">
    <property type="term" value="C:protein-containing complex"/>
    <property type="evidence" value="ECO:0007669"/>
    <property type="project" value="EnsemblFungi"/>
</dbReference>
<dbReference type="AlphaFoldDB" id="I2H202"/>
<gene>
    <name evidence="1" type="primary">TBLA0C06070</name>
    <name evidence="1" type="ORF">TBLA_0C06070</name>
</gene>
<dbReference type="GO" id="GO:0005737">
    <property type="term" value="C:cytoplasm"/>
    <property type="evidence" value="ECO:0007669"/>
    <property type="project" value="EnsemblFungi"/>
</dbReference>
<dbReference type="RefSeq" id="XP_004179923.1">
    <property type="nucleotide sequence ID" value="XM_004179875.1"/>
</dbReference>
<organism evidence="1 2">
    <name type="scientific">Henningerozyma blattae (strain ATCC 34711 / CBS 6284 / DSM 70876 / NBRC 10599 / NRRL Y-10934 / UCD 77-7)</name>
    <name type="common">Yeast</name>
    <name type="synonym">Tetrapisispora blattae</name>
    <dbReference type="NCBI Taxonomy" id="1071380"/>
    <lineage>
        <taxon>Eukaryota</taxon>
        <taxon>Fungi</taxon>
        <taxon>Dikarya</taxon>
        <taxon>Ascomycota</taxon>
        <taxon>Saccharomycotina</taxon>
        <taxon>Saccharomycetes</taxon>
        <taxon>Saccharomycetales</taxon>
        <taxon>Saccharomycetaceae</taxon>
        <taxon>Henningerozyma</taxon>
    </lineage>
</organism>
<evidence type="ECO:0008006" key="3">
    <source>
        <dbReference type="Google" id="ProtNLM"/>
    </source>
</evidence>
<dbReference type="InterPro" id="IPR053720">
    <property type="entry name" value="Psm_Assembly_Chaperone"/>
</dbReference>
<keyword evidence="2" id="KW-1185">Reference proteome</keyword>
<dbReference type="GO" id="GO:0043248">
    <property type="term" value="P:proteasome assembly"/>
    <property type="evidence" value="ECO:0007669"/>
    <property type="project" value="EnsemblFungi"/>
</dbReference>
<evidence type="ECO:0000313" key="2">
    <source>
        <dbReference type="Proteomes" id="UP000002866"/>
    </source>
</evidence>
<dbReference type="Pfam" id="PF10448">
    <property type="entry name" value="POC3_POC4"/>
    <property type="match status" value="1"/>
</dbReference>
<dbReference type="EMBL" id="HE806318">
    <property type="protein sequence ID" value="CCH60404.1"/>
    <property type="molecule type" value="Genomic_DNA"/>
</dbReference>
<dbReference type="InterPro" id="IPR018854">
    <property type="entry name" value="Psome_chaperone_3/4"/>
</dbReference>
<sequence length="181" mass="21040">MYQVETTVELPKELFPQKTDIRSSQLTIEAVHFINQVLIQIRYNGEMNTTYEISPKSMNTIKNPTMGFGNSVDYFQDDADESQQSFPNHLANYQITTRLGNSNDMKLPVICTEIAELYSKIILPSNVDELETIDSPLNRTFMITMSTKLWYDNVEESDITTNRDFQKLIFVLKTIREMYKI</sequence>
<evidence type="ECO:0000313" key="1">
    <source>
        <dbReference type="EMBL" id="CCH60404.1"/>
    </source>
</evidence>
<dbReference type="eggNOG" id="ENOG502S42X">
    <property type="taxonomic scope" value="Eukaryota"/>
</dbReference>